<gene>
    <name evidence="2" type="ORF">FK004_13315</name>
</gene>
<dbReference type="KEGG" id="fki:FK004_13315"/>
<keyword evidence="3" id="KW-1185">Reference proteome</keyword>
<evidence type="ECO:0000313" key="2">
    <source>
        <dbReference type="EMBL" id="AWG26135.1"/>
    </source>
</evidence>
<reference evidence="2 3" key="1">
    <citation type="submission" date="2017-04" db="EMBL/GenBank/DDBJ databases">
        <title>Complete genome sequence of Flavobacterium kingsejong AJ004.</title>
        <authorList>
            <person name="Lee P.C."/>
        </authorList>
    </citation>
    <scope>NUCLEOTIDE SEQUENCE [LARGE SCALE GENOMIC DNA]</scope>
    <source>
        <strain evidence="2 3">AJ004</strain>
    </source>
</reference>
<evidence type="ECO:0000313" key="3">
    <source>
        <dbReference type="Proteomes" id="UP000244677"/>
    </source>
</evidence>
<dbReference type="InterPro" id="IPR012336">
    <property type="entry name" value="Thioredoxin-like_fold"/>
</dbReference>
<evidence type="ECO:0000259" key="1">
    <source>
        <dbReference type="PROSITE" id="PS51352"/>
    </source>
</evidence>
<proteinExistence type="predicted"/>
<dbReference type="OrthoDB" id="1146847at2"/>
<sequence>MTQLSFRELFFFSSAVLLFLNSCDKPFKDNDYTAYFGGEVSNPKTSYVLLYKDSTLIDTIPLDKNNRFYKKFDSLTPGLYTFKHDPEYQYVYFDKNDSLMVRVNANDFDNSVVFCGRGEEKNNFLMELYLKNEKDRSGMYEIFDYDLNKFEKNIDSSYTSAKQFAATHKQEQQWSDDFDAYVQASVDFPYYAKKEIYPQAHKIRTGKNILNKLPKDFYGFRKKINFNDDQITNYSPFVRYLTVMLNNIAASETVAGQNSSDAALELNIRKLNIADSLFTSQKIKNSVLNNIAFMYLLEDQHIQNNKKFLDRFYTLSTDNKEEKEIRKIGDAVQLLKAGNRLPDIMLFNDKDEKVAANSLFKKKTVVFFWTEKAKSHIISAHKIAKNLAKKYPNVAFIAINLDDDQQEWKTELANYNFEQVQEYRVADFEALKAKWVITKIHRTLVINADGTIANAFTNLFDVKFEDNLK</sequence>
<dbReference type="PROSITE" id="PS51352">
    <property type="entry name" value="THIOREDOXIN_2"/>
    <property type="match status" value="1"/>
</dbReference>
<feature type="domain" description="Thioredoxin" evidence="1">
    <location>
        <begin position="335"/>
        <end position="469"/>
    </location>
</feature>
<dbReference type="Pfam" id="PF13905">
    <property type="entry name" value="Thioredoxin_8"/>
    <property type="match status" value="1"/>
</dbReference>
<organism evidence="2 3">
    <name type="scientific">Flavobacterium kingsejongi</name>
    <dbReference type="NCBI Taxonomy" id="1678728"/>
    <lineage>
        <taxon>Bacteria</taxon>
        <taxon>Pseudomonadati</taxon>
        <taxon>Bacteroidota</taxon>
        <taxon>Flavobacteriia</taxon>
        <taxon>Flavobacteriales</taxon>
        <taxon>Flavobacteriaceae</taxon>
        <taxon>Flavobacterium</taxon>
    </lineage>
</organism>
<dbReference type="InterPro" id="IPR036249">
    <property type="entry name" value="Thioredoxin-like_sf"/>
</dbReference>
<dbReference type="AlphaFoldDB" id="A0A2S1LQV1"/>
<dbReference type="InterPro" id="IPR013766">
    <property type="entry name" value="Thioredoxin_domain"/>
</dbReference>
<dbReference type="SUPFAM" id="SSF52833">
    <property type="entry name" value="Thioredoxin-like"/>
    <property type="match status" value="1"/>
</dbReference>
<dbReference type="Proteomes" id="UP000244677">
    <property type="component" value="Chromosome"/>
</dbReference>
<name>A0A2S1LQV1_9FLAO</name>
<accession>A0A2S1LQV1</accession>
<dbReference type="RefSeq" id="WP_108737671.1">
    <property type="nucleotide sequence ID" value="NZ_CP020919.1"/>
</dbReference>
<dbReference type="EMBL" id="CP020919">
    <property type="protein sequence ID" value="AWG26135.1"/>
    <property type="molecule type" value="Genomic_DNA"/>
</dbReference>
<protein>
    <recommendedName>
        <fullName evidence="1">Thioredoxin domain-containing protein</fullName>
    </recommendedName>
</protein>
<dbReference type="Gene3D" id="3.40.30.10">
    <property type="entry name" value="Glutaredoxin"/>
    <property type="match status" value="1"/>
</dbReference>